<dbReference type="GeneID" id="112543349"/>
<feature type="compositionally biased region" description="Basic and acidic residues" evidence="1">
    <location>
        <begin position="225"/>
        <end position="235"/>
    </location>
</feature>
<evidence type="ECO:0000313" key="3">
    <source>
        <dbReference type="RefSeq" id="XP_025033366.1"/>
    </source>
</evidence>
<feature type="region of interest" description="Disordered" evidence="1">
    <location>
        <begin position="24"/>
        <end position="47"/>
    </location>
</feature>
<feature type="region of interest" description="Disordered" evidence="1">
    <location>
        <begin position="180"/>
        <end position="235"/>
    </location>
</feature>
<evidence type="ECO:0000313" key="2">
    <source>
        <dbReference type="Proteomes" id="UP000695026"/>
    </source>
</evidence>
<name>A0A9F5N2F6_PYTBI</name>
<proteinExistence type="predicted"/>
<feature type="region of interest" description="Disordered" evidence="1">
    <location>
        <begin position="121"/>
        <end position="166"/>
    </location>
</feature>
<gene>
    <name evidence="3" type="primary">LOC112543349</name>
</gene>
<accession>A0A9F5N2F6</accession>
<sequence length="235" mass="24331">MVTRGPAVGGGAAPLLRARWAPLSAPDTDRTGHNGGAHSLATPQAPPPAWRSLARARCLSAAAQSHWAAEAARGDRWHVFGSVRPSVRTFAPLLAGCLDMPLPRRAGVHLYARLPPCEAPDWPGARPPRPRGEAQAGNALSRAGPGRGARGRGASRGSPSTLRRSRDLSFARRLPWGHVAGALPRPGALEGLRPLSSPAGAPEPGCGEGRSALRLPPSRASRAAPGKERAAALSP</sequence>
<protein>
    <submittedName>
        <fullName evidence="3">Uncharacterized protein LOC112543349</fullName>
    </submittedName>
</protein>
<dbReference type="RefSeq" id="XP_025033366.1">
    <property type="nucleotide sequence ID" value="XM_025177598.1"/>
</dbReference>
<reference evidence="3" key="1">
    <citation type="submission" date="2025-08" db="UniProtKB">
        <authorList>
            <consortium name="RefSeq"/>
        </authorList>
    </citation>
    <scope>IDENTIFICATION</scope>
    <source>
        <tissue evidence="3">Liver</tissue>
    </source>
</reference>
<evidence type="ECO:0000256" key="1">
    <source>
        <dbReference type="SAM" id="MobiDB-lite"/>
    </source>
</evidence>
<feature type="compositionally biased region" description="Low complexity" evidence="1">
    <location>
        <begin position="133"/>
        <end position="144"/>
    </location>
</feature>
<keyword evidence="2" id="KW-1185">Reference proteome</keyword>
<dbReference type="AlphaFoldDB" id="A0A9F5N2F6"/>
<dbReference type="Proteomes" id="UP000695026">
    <property type="component" value="Unplaced"/>
</dbReference>
<dbReference type="KEGG" id="pbi:112543349"/>
<organism evidence="2 3">
    <name type="scientific">Python bivittatus</name>
    <name type="common">Burmese python</name>
    <name type="synonym">Python molurus bivittatus</name>
    <dbReference type="NCBI Taxonomy" id="176946"/>
    <lineage>
        <taxon>Eukaryota</taxon>
        <taxon>Metazoa</taxon>
        <taxon>Chordata</taxon>
        <taxon>Craniata</taxon>
        <taxon>Vertebrata</taxon>
        <taxon>Euteleostomi</taxon>
        <taxon>Lepidosauria</taxon>
        <taxon>Squamata</taxon>
        <taxon>Bifurcata</taxon>
        <taxon>Unidentata</taxon>
        <taxon>Episquamata</taxon>
        <taxon>Toxicofera</taxon>
        <taxon>Serpentes</taxon>
        <taxon>Henophidia</taxon>
        <taxon>Pythonidae</taxon>
        <taxon>Python</taxon>
    </lineage>
</organism>